<dbReference type="OrthoDB" id="9815130at2"/>
<feature type="short sequence motif" description="'KMSKS' region" evidence="12">
    <location>
        <begin position="266"/>
        <end position="270"/>
    </location>
</feature>
<keyword evidence="5 12" id="KW-0436">Ligase</keyword>
<dbReference type="InterPro" id="IPR015803">
    <property type="entry name" value="Cys-tRNA-ligase"/>
</dbReference>
<keyword evidence="15" id="KW-1185">Reference proteome</keyword>
<comment type="subunit">
    <text evidence="3 12">Monomer.</text>
</comment>
<dbReference type="PANTHER" id="PTHR10890">
    <property type="entry name" value="CYSTEINYL-TRNA SYNTHETASE"/>
    <property type="match status" value="1"/>
</dbReference>
<dbReference type="InterPro" id="IPR014729">
    <property type="entry name" value="Rossmann-like_a/b/a_fold"/>
</dbReference>
<feature type="binding site" evidence="12">
    <location>
        <position position="209"/>
    </location>
    <ligand>
        <name>Zn(2+)</name>
        <dbReference type="ChEBI" id="CHEBI:29105"/>
    </ligand>
</feature>
<dbReference type="CDD" id="cd00672">
    <property type="entry name" value="CysRS_core"/>
    <property type="match status" value="1"/>
</dbReference>
<evidence type="ECO:0000313" key="14">
    <source>
        <dbReference type="EMBL" id="PWV62236.1"/>
    </source>
</evidence>
<evidence type="ECO:0000313" key="15">
    <source>
        <dbReference type="Proteomes" id="UP000246569"/>
    </source>
</evidence>
<dbReference type="EMBL" id="QGTJ01000004">
    <property type="protein sequence ID" value="PWV62236.1"/>
    <property type="molecule type" value="Genomic_DNA"/>
</dbReference>
<evidence type="ECO:0000256" key="9">
    <source>
        <dbReference type="ARBA" id="ARBA00022840"/>
    </source>
</evidence>
<dbReference type="GO" id="GO:0005829">
    <property type="term" value="C:cytosol"/>
    <property type="evidence" value="ECO:0007669"/>
    <property type="project" value="TreeGrafter"/>
</dbReference>
<keyword evidence="7 12" id="KW-0547">Nucleotide-binding</keyword>
<feature type="binding site" evidence="12">
    <location>
        <position position="238"/>
    </location>
    <ligand>
        <name>Zn(2+)</name>
        <dbReference type="ChEBI" id="CHEBI:29105"/>
    </ligand>
</feature>
<name>A0A317MVE7_9GAMM</name>
<dbReference type="GO" id="GO:0004817">
    <property type="term" value="F:cysteine-tRNA ligase activity"/>
    <property type="evidence" value="ECO:0007669"/>
    <property type="project" value="UniProtKB-UniRule"/>
</dbReference>
<accession>A0A317MVE7</accession>
<dbReference type="GO" id="GO:0006423">
    <property type="term" value="P:cysteinyl-tRNA aminoacylation"/>
    <property type="evidence" value="ECO:0007669"/>
    <property type="project" value="UniProtKB-UniRule"/>
</dbReference>
<protein>
    <recommendedName>
        <fullName evidence="12">Cysteine--tRNA ligase</fullName>
        <ecNumber evidence="12">6.1.1.16</ecNumber>
    </recommendedName>
    <alternativeName>
        <fullName evidence="12">Cysteinyl-tRNA synthetase</fullName>
        <shortName evidence="12">CysRS</shortName>
    </alternativeName>
</protein>
<organism evidence="14 15">
    <name type="scientific">Plasticicumulans acidivorans</name>
    <dbReference type="NCBI Taxonomy" id="886464"/>
    <lineage>
        <taxon>Bacteria</taxon>
        <taxon>Pseudomonadati</taxon>
        <taxon>Pseudomonadota</taxon>
        <taxon>Gammaproteobacteria</taxon>
        <taxon>Candidatus Competibacteraceae</taxon>
        <taxon>Plasticicumulans</taxon>
    </lineage>
</organism>
<keyword evidence="10 12" id="KW-0648">Protein biosynthesis</keyword>
<dbReference type="Pfam" id="PF09190">
    <property type="entry name" value="DALR_2"/>
    <property type="match status" value="1"/>
</dbReference>
<dbReference type="EC" id="6.1.1.16" evidence="12"/>
<evidence type="ECO:0000256" key="8">
    <source>
        <dbReference type="ARBA" id="ARBA00022833"/>
    </source>
</evidence>
<dbReference type="Gene3D" id="3.40.50.620">
    <property type="entry name" value="HUPs"/>
    <property type="match status" value="1"/>
</dbReference>
<dbReference type="Gene3D" id="1.20.120.1910">
    <property type="entry name" value="Cysteine-tRNA ligase, C-terminal anti-codon recognition domain"/>
    <property type="match status" value="1"/>
</dbReference>
<evidence type="ECO:0000256" key="3">
    <source>
        <dbReference type="ARBA" id="ARBA00011245"/>
    </source>
</evidence>
<dbReference type="PANTHER" id="PTHR10890:SF3">
    <property type="entry name" value="CYSTEINE--TRNA LIGASE, CYTOPLASMIC"/>
    <property type="match status" value="1"/>
</dbReference>
<keyword evidence="4 12" id="KW-0963">Cytoplasm</keyword>
<evidence type="ECO:0000256" key="12">
    <source>
        <dbReference type="HAMAP-Rule" id="MF_00041"/>
    </source>
</evidence>
<dbReference type="SUPFAM" id="SSF52374">
    <property type="entry name" value="Nucleotidylyl transferase"/>
    <property type="match status" value="1"/>
</dbReference>
<dbReference type="InterPro" id="IPR024909">
    <property type="entry name" value="Cys-tRNA/MSH_ligase"/>
</dbReference>
<dbReference type="InterPro" id="IPR015273">
    <property type="entry name" value="Cys-tRNA-synt_Ia_DALR"/>
</dbReference>
<evidence type="ECO:0000256" key="2">
    <source>
        <dbReference type="ARBA" id="ARBA00005594"/>
    </source>
</evidence>
<evidence type="ECO:0000256" key="4">
    <source>
        <dbReference type="ARBA" id="ARBA00022490"/>
    </source>
</evidence>
<dbReference type="Proteomes" id="UP000246569">
    <property type="component" value="Unassembled WGS sequence"/>
</dbReference>
<proteinExistence type="inferred from homology"/>
<dbReference type="InterPro" id="IPR009080">
    <property type="entry name" value="tRNAsynth_Ia_anticodon-bd"/>
</dbReference>
<comment type="caution">
    <text evidence="14">The sequence shown here is derived from an EMBL/GenBank/DDBJ whole genome shotgun (WGS) entry which is preliminary data.</text>
</comment>
<dbReference type="SMART" id="SM00840">
    <property type="entry name" value="DALR_2"/>
    <property type="match status" value="1"/>
</dbReference>
<feature type="short sequence motif" description="'HIGH' region" evidence="12">
    <location>
        <begin position="30"/>
        <end position="40"/>
    </location>
</feature>
<keyword evidence="9 12" id="KW-0067">ATP-binding</keyword>
<evidence type="ECO:0000259" key="13">
    <source>
        <dbReference type="SMART" id="SM00840"/>
    </source>
</evidence>
<comment type="subcellular location">
    <subcellularLocation>
        <location evidence="1 12">Cytoplasm</location>
    </subcellularLocation>
</comment>
<evidence type="ECO:0000256" key="11">
    <source>
        <dbReference type="ARBA" id="ARBA00023146"/>
    </source>
</evidence>
<evidence type="ECO:0000256" key="5">
    <source>
        <dbReference type="ARBA" id="ARBA00022598"/>
    </source>
</evidence>
<feature type="binding site" evidence="12">
    <location>
        <position position="269"/>
    </location>
    <ligand>
        <name>ATP</name>
        <dbReference type="ChEBI" id="CHEBI:30616"/>
    </ligand>
</feature>
<evidence type="ECO:0000256" key="6">
    <source>
        <dbReference type="ARBA" id="ARBA00022723"/>
    </source>
</evidence>
<sequence>MLQIYNSLSRKKEAFVPIEPGKVRMYVCGMTVYDYCHVGHARVMVVFDTVVRHLRAAGLDVTYVRNITDIDDKIIRRAQENGEDYRTLTARFIDAMHEDSAALGVLPPTHEPKATATIDGIVAMVQTLVASDHAYVAGNGDVYFRVASFPSYGRLANKRLEDLRAGERVAVEEAKADPLDFVLWKAAKPGEPAWASPWGPGRPGWHIECSAMSKCCLGEHFDIHGGGMDLKFPHHENEIAQSEAANGQPFVNVWMHNGFVNIDDEKMSKSLGNFFTVREVLARYPAEAVRLFILSSHYRSPLNYSDENLDIARNRLVGLYTALRDTPAASGEPVAPFVERFVAAMDDDFNTPEALSVLDELARELNRAKAAGSDTLPALATTLRALGERLGLLGSDADGFLKQGSGGAGALDDAAIEQLIADRQTARKARDFAGADRIRDQLADQGVVLEDNAQGTSWRRR</sequence>
<dbReference type="PRINTS" id="PR00983">
    <property type="entry name" value="TRNASYNTHCYS"/>
</dbReference>
<evidence type="ECO:0000256" key="7">
    <source>
        <dbReference type="ARBA" id="ARBA00022741"/>
    </source>
</evidence>
<dbReference type="InterPro" id="IPR032678">
    <property type="entry name" value="tRNA-synt_1_cat_dom"/>
</dbReference>
<comment type="similarity">
    <text evidence="2 12">Belongs to the class-I aminoacyl-tRNA synthetase family.</text>
</comment>
<dbReference type="GO" id="GO:0008270">
    <property type="term" value="F:zinc ion binding"/>
    <property type="evidence" value="ECO:0007669"/>
    <property type="project" value="UniProtKB-UniRule"/>
</dbReference>
<comment type="catalytic activity">
    <reaction evidence="12">
        <text>tRNA(Cys) + L-cysteine + ATP = L-cysteinyl-tRNA(Cys) + AMP + diphosphate</text>
        <dbReference type="Rhea" id="RHEA:17773"/>
        <dbReference type="Rhea" id="RHEA-COMP:9661"/>
        <dbReference type="Rhea" id="RHEA-COMP:9679"/>
        <dbReference type="ChEBI" id="CHEBI:30616"/>
        <dbReference type="ChEBI" id="CHEBI:33019"/>
        <dbReference type="ChEBI" id="CHEBI:35235"/>
        <dbReference type="ChEBI" id="CHEBI:78442"/>
        <dbReference type="ChEBI" id="CHEBI:78517"/>
        <dbReference type="ChEBI" id="CHEBI:456215"/>
        <dbReference type="EC" id="6.1.1.16"/>
    </reaction>
</comment>
<dbReference type="GO" id="GO:0005524">
    <property type="term" value="F:ATP binding"/>
    <property type="evidence" value="ECO:0007669"/>
    <property type="project" value="UniProtKB-UniRule"/>
</dbReference>
<feature type="binding site" evidence="12">
    <location>
        <position position="28"/>
    </location>
    <ligand>
        <name>Zn(2+)</name>
        <dbReference type="ChEBI" id="CHEBI:29105"/>
    </ligand>
</feature>
<dbReference type="CDD" id="cd07963">
    <property type="entry name" value="Anticodon_Ia_Cys"/>
    <property type="match status" value="1"/>
</dbReference>
<dbReference type="NCBIfam" id="TIGR00435">
    <property type="entry name" value="cysS"/>
    <property type="match status" value="1"/>
</dbReference>
<keyword evidence="11 12" id="KW-0030">Aminoacyl-tRNA synthetase</keyword>
<dbReference type="AlphaFoldDB" id="A0A317MVE7"/>
<dbReference type="FunFam" id="3.40.50.620:FF:000009">
    <property type="entry name" value="Cysteine--tRNA ligase"/>
    <property type="match status" value="1"/>
</dbReference>
<keyword evidence="8 12" id="KW-0862">Zinc</keyword>
<gene>
    <name evidence="12" type="primary">cysS</name>
    <name evidence="14" type="ORF">C7443_10430</name>
</gene>
<feature type="domain" description="Cysteinyl-tRNA synthetase class Ia DALR" evidence="13">
    <location>
        <begin position="340"/>
        <end position="401"/>
    </location>
</feature>
<dbReference type="SUPFAM" id="SSF47323">
    <property type="entry name" value="Anticodon-binding domain of a subclass of class I aminoacyl-tRNA synthetases"/>
    <property type="match status" value="1"/>
</dbReference>
<dbReference type="InterPro" id="IPR056411">
    <property type="entry name" value="CysS_C"/>
</dbReference>
<comment type="cofactor">
    <cofactor evidence="12">
        <name>Zn(2+)</name>
        <dbReference type="ChEBI" id="CHEBI:29105"/>
    </cofactor>
    <text evidence="12">Binds 1 zinc ion per subunit.</text>
</comment>
<reference evidence="14 15" key="1">
    <citation type="submission" date="2018-05" db="EMBL/GenBank/DDBJ databases">
        <title>Genomic Encyclopedia of Type Strains, Phase IV (KMG-IV): sequencing the most valuable type-strain genomes for metagenomic binning, comparative biology and taxonomic classification.</title>
        <authorList>
            <person name="Goeker M."/>
        </authorList>
    </citation>
    <scope>NUCLEOTIDE SEQUENCE [LARGE SCALE GENOMIC DNA]</scope>
    <source>
        <strain evidence="14 15">DSM 23606</strain>
    </source>
</reference>
<feature type="binding site" evidence="12">
    <location>
        <position position="234"/>
    </location>
    <ligand>
        <name>Zn(2+)</name>
        <dbReference type="ChEBI" id="CHEBI:29105"/>
    </ligand>
</feature>
<keyword evidence="6 12" id="KW-0479">Metal-binding</keyword>
<dbReference type="Pfam" id="PF23493">
    <property type="entry name" value="CysS_C"/>
    <property type="match status" value="1"/>
</dbReference>
<dbReference type="HAMAP" id="MF_00041">
    <property type="entry name" value="Cys_tRNA_synth"/>
    <property type="match status" value="1"/>
</dbReference>
<dbReference type="RefSeq" id="WP_110018076.1">
    <property type="nucleotide sequence ID" value="NZ_QGTJ01000004.1"/>
</dbReference>
<evidence type="ECO:0000256" key="1">
    <source>
        <dbReference type="ARBA" id="ARBA00004496"/>
    </source>
</evidence>
<evidence type="ECO:0000256" key="10">
    <source>
        <dbReference type="ARBA" id="ARBA00022917"/>
    </source>
</evidence>
<dbReference type="Pfam" id="PF01406">
    <property type="entry name" value="tRNA-synt_1e"/>
    <property type="match status" value="1"/>
</dbReference>